<dbReference type="Pfam" id="PF01292">
    <property type="entry name" value="Ni_hydr_CYTB"/>
    <property type="match status" value="1"/>
</dbReference>
<evidence type="ECO:0000256" key="3">
    <source>
        <dbReference type="ARBA" id="ARBA00010747"/>
    </source>
</evidence>
<evidence type="ECO:0000256" key="5">
    <source>
        <dbReference type="ARBA" id="ARBA00022475"/>
    </source>
</evidence>
<gene>
    <name evidence="16" type="ORF">Q4490_17380</name>
    <name evidence="17" type="ORF">Q8W30_16640</name>
</gene>
<evidence type="ECO:0000256" key="9">
    <source>
        <dbReference type="ARBA" id="ARBA00022982"/>
    </source>
</evidence>
<organism evidence="16 18">
    <name type="scientific">Neptunomonas phycophila</name>
    <dbReference type="NCBI Taxonomy" id="1572645"/>
    <lineage>
        <taxon>Bacteria</taxon>
        <taxon>Pseudomonadati</taxon>
        <taxon>Pseudomonadota</taxon>
        <taxon>Gammaproteobacteria</taxon>
        <taxon>Oceanospirillales</taxon>
        <taxon>Oceanospirillaceae</taxon>
        <taxon>Neptunomonas</taxon>
    </lineage>
</organism>
<keyword evidence="11" id="KW-0408">Iron</keyword>
<dbReference type="Proteomes" id="UP001169862">
    <property type="component" value="Unassembled WGS sequence"/>
</dbReference>
<dbReference type="Proteomes" id="UP001177341">
    <property type="component" value="Unassembled WGS sequence"/>
</dbReference>
<protein>
    <submittedName>
        <fullName evidence="16">Formate dehydrogenase subunit gamma</fullName>
        <ecNumber evidence="16">1.17.1.9</ecNumber>
    </submittedName>
</protein>
<keyword evidence="10 13" id="KW-1133">Transmembrane helix</keyword>
<feature type="transmembrane region" description="Helical" evidence="13">
    <location>
        <begin position="262"/>
        <end position="281"/>
    </location>
</feature>
<evidence type="ECO:0000256" key="14">
    <source>
        <dbReference type="SAM" id="SignalP"/>
    </source>
</evidence>
<proteinExistence type="inferred from homology"/>
<dbReference type="GO" id="GO:0046872">
    <property type="term" value="F:metal ion binding"/>
    <property type="evidence" value="ECO:0007669"/>
    <property type="project" value="UniProtKB-KW"/>
</dbReference>
<dbReference type="GO" id="GO:0008863">
    <property type="term" value="F:formate dehydrogenase (NAD+) activity"/>
    <property type="evidence" value="ECO:0007669"/>
    <property type="project" value="UniProtKB-EC"/>
</dbReference>
<keyword evidence="6" id="KW-0349">Heme</keyword>
<dbReference type="PANTHER" id="PTHR30074">
    <property type="entry name" value="FORMATE DEHYDROGENASE, NITRATE-INDUCIBLE, CYTOCHROME B556 FDN SUBUNIT"/>
    <property type="match status" value="1"/>
</dbReference>
<evidence type="ECO:0000256" key="8">
    <source>
        <dbReference type="ARBA" id="ARBA00022723"/>
    </source>
</evidence>
<evidence type="ECO:0000256" key="13">
    <source>
        <dbReference type="SAM" id="Phobius"/>
    </source>
</evidence>
<feature type="transmembrane region" description="Helical" evidence="13">
    <location>
        <begin position="125"/>
        <end position="149"/>
    </location>
</feature>
<evidence type="ECO:0000256" key="1">
    <source>
        <dbReference type="ARBA" id="ARBA00001971"/>
    </source>
</evidence>
<feature type="transmembrane region" description="Helical" evidence="13">
    <location>
        <begin position="83"/>
        <end position="104"/>
    </location>
</feature>
<keyword evidence="12 13" id="KW-0472">Membrane</keyword>
<dbReference type="InterPro" id="IPR011577">
    <property type="entry name" value="Cyt_b561_bac/Ni-Hgenase"/>
</dbReference>
<keyword evidence="8" id="KW-0479">Metal-binding</keyword>
<keyword evidence="16" id="KW-0560">Oxidoreductase</keyword>
<feature type="domain" description="Cytochrome b561 bacterial/Ni-hydrogenase" evidence="15">
    <location>
        <begin position="118"/>
        <end position="296"/>
    </location>
</feature>
<evidence type="ECO:0000313" key="19">
    <source>
        <dbReference type="Proteomes" id="UP001177341"/>
    </source>
</evidence>
<dbReference type="AlphaFoldDB" id="A0AAW7XNR1"/>
<accession>A0AAW7XNR1</accession>
<evidence type="ECO:0000256" key="6">
    <source>
        <dbReference type="ARBA" id="ARBA00022617"/>
    </source>
</evidence>
<name>A0AAW7XNR1_9GAMM</name>
<reference evidence="16" key="1">
    <citation type="submission" date="2023-07" db="EMBL/GenBank/DDBJ databases">
        <title>Genome content predicts the carbon catabolic preferences of heterotrophic bacteria.</title>
        <authorList>
            <person name="Gralka M."/>
        </authorList>
    </citation>
    <scope>NUCLEOTIDE SEQUENCE</scope>
    <source>
        <strain evidence="17">5G01</strain>
        <strain evidence="16">I2M16</strain>
    </source>
</reference>
<evidence type="ECO:0000256" key="12">
    <source>
        <dbReference type="ARBA" id="ARBA00023136"/>
    </source>
</evidence>
<evidence type="ECO:0000256" key="4">
    <source>
        <dbReference type="ARBA" id="ARBA00022448"/>
    </source>
</evidence>
<evidence type="ECO:0000256" key="2">
    <source>
        <dbReference type="ARBA" id="ARBA00004651"/>
    </source>
</evidence>
<dbReference type="InterPro" id="IPR006471">
    <property type="entry name" value="Formate_DH_gsu"/>
</dbReference>
<keyword evidence="4" id="KW-0813">Transport</keyword>
<evidence type="ECO:0000313" key="17">
    <source>
        <dbReference type="EMBL" id="MDP2524198.1"/>
    </source>
</evidence>
<comment type="cofactor">
    <cofactor evidence="1">
        <name>heme</name>
        <dbReference type="ChEBI" id="CHEBI:30413"/>
    </cofactor>
</comment>
<dbReference type="EC" id="1.17.1.9" evidence="16"/>
<feature type="transmembrane region" description="Helical" evidence="13">
    <location>
        <begin position="226"/>
        <end position="250"/>
    </location>
</feature>
<evidence type="ECO:0000256" key="10">
    <source>
        <dbReference type="ARBA" id="ARBA00022989"/>
    </source>
</evidence>
<dbReference type="RefSeq" id="WP_303552376.1">
    <property type="nucleotide sequence ID" value="NZ_JAUOPG010000015.1"/>
</dbReference>
<dbReference type="GO" id="GO:0022904">
    <property type="term" value="P:respiratory electron transport chain"/>
    <property type="evidence" value="ECO:0007669"/>
    <property type="project" value="InterPro"/>
</dbReference>
<keyword evidence="9" id="KW-0249">Electron transport</keyword>
<keyword evidence="5" id="KW-1003">Cell membrane</keyword>
<feature type="signal peptide" evidence="14">
    <location>
        <begin position="1"/>
        <end position="25"/>
    </location>
</feature>
<sequence length="323" mass="36185">MKRLSLSHLIIICLVYLTSSNVALAADKASEAKVSGFAGAEYWRVIKDGNEGTSQVKGIEAGVLINVEGEYWRHLRNKWVSPYGAYALLGVLCTLLIFYLIVGQKKLDHPRTNKKIKRWSQLDRANHWTVAILFITLALTGLSLLYGKFFLKGLLGDSIWGNYIALCKILHNYLGPLFMLALLIMIVRWLKHNFFNATDLRWFIKGGGIFGNAHPSAGFLNGGEKVWFWLLTFGGVTISISGLILDFPLFGQTREIMQWSNIIHAVSSLILIAASFGHIYIGTAGTEGALEGMTTGYVDESWAKQHHDLWYEEKKTKSTNEPM</sequence>
<comment type="subcellular location">
    <subcellularLocation>
        <location evidence="2">Cell membrane</location>
        <topology evidence="2">Multi-pass membrane protein</topology>
    </subcellularLocation>
</comment>
<dbReference type="InterPro" id="IPR051817">
    <property type="entry name" value="FDH_cytochrome_b556_subunit"/>
</dbReference>
<dbReference type="GO" id="GO:0036397">
    <property type="term" value="F:formate dehydrogenase (quinone) activity"/>
    <property type="evidence" value="ECO:0007669"/>
    <property type="project" value="TreeGrafter"/>
</dbReference>
<evidence type="ECO:0000256" key="11">
    <source>
        <dbReference type="ARBA" id="ARBA00023004"/>
    </source>
</evidence>
<dbReference type="FunFam" id="1.20.950.20:FF:000002">
    <property type="entry name" value="Formate dehydrogenase cytochrome b556 subunit"/>
    <property type="match status" value="1"/>
</dbReference>
<dbReference type="GO" id="GO:0009055">
    <property type="term" value="F:electron transfer activity"/>
    <property type="evidence" value="ECO:0007669"/>
    <property type="project" value="InterPro"/>
</dbReference>
<dbReference type="GO" id="GO:0015944">
    <property type="term" value="P:formate oxidation"/>
    <property type="evidence" value="ECO:0007669"/>
    <property type="project" value="TreeGrafter"/>
</dbReference>
<dbReference type="GO" id="GO:0009326">
    <property type="term" value="C:formate dehydrogenase complex"/>
    <property type="evidence" value="ECO:0007669"/>
    <property type="project" value="InterPro"/>
</dbReference>
<dbReference type="EMBL" id="JAUOPG010000015">
    <property type="protein sequence ID" value="MDO6455337.1"/>
    <property type="molecule type" value="Genomic_DNA"/>
</dbReference>
<keyword evidence="19" id="KW-1185">Reference proteome</keyword>
<dbReference type="Gene3D" id="1.20.950.20">
    <property type="entry name" value="Transmembrane di-heme cytochromes, Chain C"/>
    <property type="match status" value="1"/>
</dbReference>
<dbReference type="NCBIfam" id="TIGR01583">
    <property type="entry name" value="formate-DH-gamm"/>
    <property type="match status" value="1"/>
</dbReference>
<dbReference type="GO" id="GO:0005886">
    <property type="term" value="C:plasma membrane"/>
    <property type="evidence" value="ECO:0007669"/>
    <property type="project" value="UniProtKB-SubCell"/>
</dbReference>
<keyword evidence="7 13" id="KW-0812">Transmembrane</keyword>
<comment type="similarity">
    <text evidence="3">Belongs to the formate dehydrogenase gamma subunit family.</text>
</comment>
<evidence type="ECO:0000259" key="15">
    <source>
        <dbReference type="Pfam" id="PF01292"/>
    </source>
</evidence>
<evidence type="ECO:0000313" key="16">
    <source>
        <dbReference type="EMBL" id="MDO6455337.1"/>
    </source>
</evidence>
<dbReference type="SUPFAM" id="SSF81342">
    <property type="entry name" value="Transmembrane di-heme cytochromes"/>
    <property type="match status" value="1"/>
</dbReference>
<dbReference type="InterPro" id="IPR016174">
    <property type="entry name" value="Di-haem_cyt_TM"/>
</dbReference>
<evidence type="ECO:0000313" key="18">
    <source>
        <dbReference type="Proteomes" id="UP001169862"/>
    </source>
</evidence>
<evidence type="ECO:0000256" key="7">
    <source>
        <dbReference type="ARBA" id="ARBA00022692"/>
    </source>
</evidence>
<feature type="chain" id="PRO_5043588885" evidence="14">
    <location>
        <begin position="26"/>
        <end position="323"/>
    </location>
</feature>
<comment type="caution">
    <text evidence="16">The sequence shown here is derived from an EMBL/GenBank/DDBJ whole genome shotgun (WGS) entry which is preliminary data.</text>
</comment>
<dbReference type="EMBL" id="JAUYVO010000016">
    <property type="protein sequence ID" value="MDP2524198.1"/>
    <property type="molecule type" value="Genomic_DNA"/>
</dbReference>
<dbReference type="PANTHER" id="PTHR30074:SF6">
    <property type="entry name" value="FORMATE DEHYDROGENASE GAMMA SUBUNIT"/>
    <property type="match status" value="1"/>
</dbReference>
<feature type="transmembrane region" description="Helical" evidence="13">
    <location>
        <begin position="169"/>
        <end position="190"/>
    </location>
</feature>
<dbReference type="GO" id="GO:0009061">
    <property type="term" value="P:anaerobic respiration"/>
    <property type="evidence" value="ECO:0007669"/>
    <property type="project" value="TreeGrafter"/>
</dbReference>
<keyword evidence="14" id="KW-0732">Signal</keyword>